<dbReference type="Gene3D" id="3.40.630.30">
    <property type="match status" value="1"/>
</dbReference>
<dbReference type="InterPro" id="IPR016181">
    <property type="entry name" value="Acyl_CoA_acyltransferase"/>
</dbReference>
<dbReference type="CDD" id="cd04301">
    <property type="entry name" value="NAT_SF"/>
    <property type="match status" value="1"/>
</dbReference>
<dbReference type="EMBL" id="JAWMWH010000001">
    <property type="protein sequence ID" value="MEJ6400305.1"/>
    <property type="molecule type" value="Genomic_DNA"/>
</dbReference>
<proteinExistence type="predicted"/>
<dbReference type="PROSITE" id="PS51186">
    <property type="entry name" value="GNAT"/>
    <property type="match status" value="1"/>
</dbReference>
<gene>
    <name evidence="2" type="ORF">R4146_03850</name>
</gene>
<feature type="domain" description="N-acetyltransferase" evidence="1">
    <location>
        <begin position="4"/>
        <end position="172"/>
    </location>
</feature>
<accession>A0ABU8SK73</accession>
<keyword evidence="3" id="KW-1185">Reference proteome</keyword>
<protein>
    <submittedName>
        <fullName evidence="2">GNAT family N-acetyltransferase</fullName>
    </submittedName>
</protein>
<evidence type="ECO:0000313" key="3">
    <source>
        <dbReference type="Proteomes" id="UP001370590"/>
    </source>
</evidence>
<reference evidence="2 3" key="1">
    <citation type="submission" date="2023-10" db="EMBL/GenBank/DDBJ databases">
        <title>Nicoliella lavandulae sp. nov. isolated from Lavandula angustifolia flowers.</title>
        <authorList>
            <person name="Alcantara C."/>
            <person name="Zuniga M."/>
            <person name="Landete J.M."/>
            <person name="Monedero V."/>
        </authorList>
    </citation>
    <scope>NUCLEOTIDE SEQUENCE [LARGE SCALE GENOMIC DNA]</scope>
    <source>
        <strain evidence="2 3">Es01</strain>
    </source>
</reference>
<comment type="caution">
    <text evidence="2">The sequence shown here is derived from an EMBL/GenBank/DDBJ whole genome shotgun (WGS) entry which is preliminary data.</text>
</comment>
<name>A0ABU8SK73_9LACO</name>
<sequence>MALTYLRRANMDDFDAIWEIVQSAREFLSEQNIDQWQTPDYPNKKVITDLIKQDMYYVLVTDGQVSGTAYIKLGHDVNYDYLTESTLDTRYGDQHMTIHMIAVSDKFRGRKLSSYLMSDIITLAKAHDLHDIRIDTHVDNKIMQHTIETTGFTKHGIIKQPEYTGYAYQLII</sequence>
<dbReference type="Proteomes" id="UP001370590">
    <property type="component" value="Unassembled WGS sequence"/>
</dbReference>
<dbReference type="InterPro" id="IPR000182">
    <property type="entry name" value="GNAT_dom"/>
</dbReference>
<dbReference type="RefSeq" id="WP_339960118.1">
    <property type="nucleotide sequence ID" value="NZ_JAWMWH010000001.1"/>
</dbReference>
<evidence type="ECO:0000259" key="1">
    <source>
        <dbReference type="PROSITE" id="PS51186"/>
    </source>
</evidence>
<evidence type="ECO:0000313" key="2">
    <source>
        <dbReference type="EMBL" id="MEJ6400305.1"/>
    </source>
</evidence>
<organism evidence="2 3">
    <name type="scientific">Nicoliella lavandulae</name>
    <dbReference type="NCBI Taxonomy" id="3082954"/>
    <lineage>
        <taxon>Bacteria</taxon>
        <taxon>Bacillati</taxon>
        <taxon>Bacillota</taxon>
        <taxon>Bacilli</taxon>
        <taxon>Lactobacillales</taxon>
        <taxon>Lactobacillaceae</taxon>
        <taxon>Nicoliella</taxon>
    </lineage>
</organism>
<dbReference type="SUPFAM" id="SSF55729">
    <property type="entry name" value="Acyl-CoA N-acyltransferases (Nat)"/>
    <property type="match status" value="1"/>
</dbReference>
<dbReference type="Pfam" id="PF00583">
    <property type="entry name" value="Acetyltransf_1"/>
    <property type="match status" value="1"/>
</dbReference>